<accession>A0ABU6FDV9</accession>
<dbReference type="InterPro" id="IPR039708">
    <property type="entry name" value="MT1774/Rv1733c-like"/>
</dbReference>
<feature type="region of interest" description="Disordered" evidence="1">
    <location>
        <begin position="74"/>
        <end position="111"/>
    </location>
</feature>
<dbReference type="RefSeq" id="WP_326021433.1">
    <property type="nucleotide sequence ID" value="NZ_JAOZYC010000157.1"/>
</dbReference>
<feature type="compositionally biased region" description="Polar residues" evidence="1">
    <location>
        <begin position="74"/>
        <end position="89"/>
    </location>
</feature>
<feature type="transmembrane region" description="Helical" evidence="2">
    <location>
        <begin position="166"/>
        <end position="186"/>
    </location>
</feature>
<gene>
    <name evidence="3" type="ORF">OKJ99_31895</name>
</gene>
<comment type="caution">
    <text evidence="3">The sequence shown here is derived from an EMBL/GenBank/DDBJ whole genome shotgun (WGS) entry which is preliminary data.</text>
</comment>
<evidence type="ECO:0000313" key="3">
    <source>
        <dbReference type="EMBL" id="MEB8342108.1"/>
    </source>
</evidence>
<feature type="compositionally biased region" description="Basic and acidic residues" evidence="1">
    <location>
        <begin position="94"/>
        <end position="110"/>
    </location>
</feature>
<dbReference type="PANTHER" id="PTHR42305:SF1">
    <property type="entry name" value="MEMBRANE PROTEIN RV1733C-RELATED"/>
    <property type="match status" value="1"/>
</dbReference>
<protein>
    <recommendedName>
        <fullName evidence="5">Proline rich protein membrane protein</fullName>
    </recommendedName>
</protein>
<evidence type="ECO:0008006" key="5">
    <source>
        <dbReference type="Google" id="ProtNLM"/>
    </source>
</evidence>
<evidence type="ECO:0000313" key="4">
    <source>
        <dbReference type="Proteomes" id="UP001354931"/>
    </source>
</evidence>
<dbReference type="Proteomes" id="UP001354931">
    <property type="component" value="Unassembled WGS sequence"/>
</dbReference>
<name>A0ABU6FDV9_9ACTN</name>
<keyword evidence="2" id="KW-0812">Transmembrane</keyword>
<reference evidence="3 4" key="1">
    <citation type="submission" date="2022-10" db="EMBL/GenBank/DDBJ databases">
        <authorList>
            <person name="Xie J."/>
            <person name="Shen N."/>
        </authorList>
    </citation>
    <scope>NUCLEOTIDE SEQUENCE [LARGE SCALE GENOMIC DNA]</scope>
    <source>
        <strain evidence="3 4">YIM65594</strain>
    </source>
</reference>
<organism evidence="3 4">
    <name type="scientific">Streptomyces endophyticus</name>
    <dbReference type="NCBI Taxonomy" id="714166"/>
    <lineage>
        <taxon>Bacteria</taxon>
        <taxon>Bacillati</taxon>
        <taxon>Actinomycetota</taxon>
        <taxon>Actinomycetes</taxon>
        <taxon>Kitasatosporales</taxon>
        <taxon>Streptomycetaceae</taxon>
        <taxon>Streptomyces</taxon>
    </lineage>
</organism>
<keyword evidence="2" id="KW-1133">Transmembrane helix</keyword>
<dbReference type="PANTHER" id="PTHR42305">
    <property type="entry name" value="MEMBRANE PROTEIN RV1733C-RELATED"/>
    <property type="match status" value="1"/>
</dbReference>
<evidence type="ECO:0000256" key="2">
    <source>
        <dbReference type="SAM" id="Phobius"/>
    </source>
</evidence>
<sequence length="214" mass="23725">MTGGNPPAQPPPTDPRAAHRRRLHVLLWRWRRTPLRRPSDRLHAWITLALALAVLATAPAALFAAGDRAHRHYQSTAQHEALTRTQRPATLTHDAPRHPEPGSDEAKEARYPVPVRYTDPHGHTRTGKADVAPGLPAGRTVLVWTDTEGRLTRPPSSTEQIRNHTMGWALLAFLAVPLTGLAVHAATSRLIQRHNLAQWDAAWASTAPRWSTRP</sequence>
<feature type="transmembrane region" description="Helical" evidence="2">
    <location>
        <begin position="42"/>
        <end position="65"/>
    </location>
</feature>
<keyword evidence="4" id="KW-1185">Reference proteome</keyword>
<keyword evidence="2" id="KW-0472">Membrane</keyword>
<evidence type="ECO:0000256" key="1">
    <source>
        <dbReference type="SAM" id="MobiDB-lite"/>
    </source>
</evidence>
<proteinExistence type="predicted"/>
<dbReference type="EMBL" id="JAOZYC010000157">
    <property type="protein sequence ID" value="MEB8342108.1"/>
    <property type="molecule type" value="Genomic_DNA"/>
</dbReference>